<reference evidence="3" key="2">
    <citation type="submission" date="2020-04" db="EMBL/GenBank/DDBJ databases">
        <authorList>
            <consortium name="NCBI Genome Project"/>
        </authorList>
    </citation>
    <scope>NUCLEOTIDE SEQUENCE</scope>
    <source>
        <strain evidence="3">CBS 304.34</strain>
    </source>
</reference>
<dbReference type="Proteomes" id="UP000504636">
    <property type="component" value="Unplaced"/>
</dbReference>
<reference evidence="1 3" key="1">
    <citation type="journal article" date="2020" name="Stud. Mycol.">
        <title>101 Dothideomycetes genomes: a test case for predicting lifestyles and emergence of pathogens.</title>
        <authorList>
            <person name="Haridas S."/>
            <person name="Albert R."/>
            <person name="Binder M."/>
            <person name="Bloem J."/>
            <person name="Labutti K."/>
            <person name="Salamov A."/>
            <person name="Andreopoulos B."/>
            <person name="Baker S."/>
            <person name="Barry K."/>
            <person name="Bills G."/>
            <person name="Bluhm B."/>
            <person name="Cannon C."/>
            <person name="Castanera R."/>
            <person name="Culley D."/>
            <person name="Daum C."/>
            <person name="Ezra D."/>
            <person name="Gonzalez J."/>
            <person name="Henrissat B."/>
            <person name="Kuo A."/>
            <person name="Liang C."/>
            <person name="Lipzen A."/>
            <person name="Lutzoni F."/>
            <person name="Magnuson J."/>
            <person name="Mondo S."/>
            <person name="Nolan M."/>
            <person name="Ohm R."/>
            <person name="Pangilinan J."/>
            <person name="Park H.-J."/>
            <person name="Ramirez L."/>
            <person name="Alfaro M."/>
            <person name="Sun H."/>
            <person name="Tritt A."/>
            <person name="Yoshinaga Y."/>
            <person name="Zwiers L.-H."/>
            <person name="Turgeon B."/>
            <person name="Goodwin S."/>
            <person name="Spatafora J."/>
            <person name="Crous P."/>
            <person name="Grigoriev I."/>
        </authorList>
    </citation>
    <scope>NUCLEOTIDE SEQUENCE</scope>
    <source>
        <strain evidence="1 3">CBS 304.34</strain>
    </source>
</reference>
<organism evidence="1">
    <name type="scientific">Mytilinidion resinicola</name>
    <dbReference type="NCBI Taxonomy" id="574789"/>
    <lineage>
        <taxon>Eukaryota</taxon>
        <taxon>Fungi</taxon>
        <taxon>Dikarya</taxon>
        <taxon>Ascomycota</taxon>
        <taxon>Pezizomycotina</taxon>
        <taxon>Dothideomycetes</taxon>
        <taxon>Pleosporomycetidae</taxon>
        <taxon>Mytilinidiales</taxon>
        <taxon>Mytilinidiaceae</taxon>
        <taxon>Mytilinidion</taxon>
    </lineage>
</organism>
<name>A0A6A6Z4X8_9PEZI</name>
<evidence type="ECO:0000313" key="2">
    <source>
        <dbReference type="Proteomes" id="UP000504636"/>
    </source>
</evidence>
<keyword evidence="2" id="KW-1185">Reference proteome</keyword>
<gene>
    <name evidence="1 3" type="ORF">BDZ99DRAFT_125019</name>
</gene>
<reference evidence="3" key="3">
    <citation type="submission" date="2025-04" db="UniProtKB">
        <authorList>
            <consortium name="RefSeq"/>
        </authorList>
    </citation>
    <scope>IDENTIFICATION</scope>
    <source>
        <strain evidence="3">CBS 304.34</strain>
    </source>
</reference>
<dbReference type="GeneID" id="54453445"/>
<dbReference type="RefSeq" id="XP_033582842.1">
    <property type="nucleotide sequence ID" value="XM_033712552.1"/>
</dbReference>
<accession>A0A6A6Z4X8</accession>
<proteinExistence type="predicted"/>
<protein>
    <submittedName>
        <fullName evidence="1 3">Uncharacterized protein</fullName>
    </submittedName>
</protein>
<dbReference type="AlphaFoldDB" id="A0A6A6Z4X8"/>
<evidence type="ECO:0000313" key="1">
    <source>
        <dbReference type="EMBL" id="KAF2815878.1"/>
    </source>
</evidence>
<sequence length="127" mass="14760">MQDEVWRRSVVVVITERASKTGFEPIRSRRIRKSGEGIYIYHKGEVDEYQRSYIVCFILFPILGTNSQDPGHVYLTYDDMRRSTNRPLIFTYRYGISITPRKNAFSPFSCTPLILITSNNLATKSSR</sequence>
<dbReference type="EMBL" id="MU003693">
    <property type="protein sequence ID" value="KAF2815878.1"/>
    <property type="molecule type" value="Genomic_DNA"/>
</dbReference>
<evidence type="ECO:0000313" key="3">
    <source>
        <dbReference type="RefSeq" id="XP_033582842.1"/>
    </source>
</evidence>